<dbReference type="PROSITE" id="PS51733">
    <property type="entry name" value="BPL_LPL_CATALYTIC"/>
    <property type="match status" value="1"/>
</dbReference>
<dbReference type="SUPFAM" id="SSF55681">
    <property type="entry name" value="Class II aaRS and biotin synthetases"/>
    <property type="match status" value="1"/>
</dbReference>
<dbReference type="Proteomes" id="UP001595823">
    <property type="component" value="Unassembled WGS sequence"/>
</dbReference>
<keyword evidence="2" id="KW-0092">Biotin</keyword>
<feature type="domain" description="BPL/LPL catalytic" evidence="4">
    <location>
        <begin position="17"/>
        <end position="195"/>
    </location>
</feature>
<keyword evidence="1 5" id="KW-0436">Ligase</keyword>
<dbReference type="EC" id="6.3.4.15" evidence="3"/>
<evidence type="ECO:0000259" key="4">
    <source>
        <dbReference type="PROSITE" id="PS51733"/>
    </source>
</evidence>
<evidence type="ECO:0000313" key="5">
    <source>
        <dbReference type="EMBL" id="MFC4333733.1"/>
    </source>
</evidence>
<keyword evidence="6" id="KW-1185">Reference proteome</keyword>
<evidence type="ECO:0000256" key="1">
    <source>
        <dbReference type="ARBA" id="ARBA00022598"/>
    </source>
</evidence>
<dbReference type="EMBL" id="JBHSDK010000001">
    <property type="protein sequence ID" value="MFC4333733.1"/>
    <property type="molecule type" value="Genomic_DNA"/>
</dbReference>
<evidence type="ECO:0000256" key="3">
    <source>
        <dbReference type="ARBA" id="ARBA00024227"/>
    </source>
</evidence>
<dbReference type="NCBIfam" id="TIGR00121">
    <property type="entry name" value="birA_ligase"/>
    <property type="match status" value="1"/>
</dbReference>
<protein>
    <recommendedName>
        <fullName evidence="3">biotin--[biotin carboxyl-carrier protein] ligase</fullName>
        <ecNumber evidence="3">6.3.4.15</ecNumber>
    </recommendedName>
</protein>
<name>A0ABV8TSL5_9ACTN</name>
<dbReference type="PANTHER" id="PTHR12835:SF5">
    <property type="entry name" value="BIOTIN--PROTEIN LIGASE"/>
    <property type="match status" value="1"/>
</dbReference>
<dbReference type="RefSeq" id="WP_380617467.1">
    <property type="nucleotide sequence ID" value="NZ_JBHSDK010000001.1"/>
</dbReference>
<accession>A0ABV8TSL5</accession>
<proteinExistence type="predicted"/>
<dbReference type="CDD" id="cd16442">
    <property type="entry name" value="BPL"/>
    <property type="match status" value="1"/>
</dbReference>
<sequence>MVVQPREPLSETALRTAIRSKTGFWQRIGVVNVTNSTQDDLLREAASGAPAPRVLLTELQLAGRGRRGRTWTAPARSSLMMSLLVRPKAAPEHWSLLTPLTALALAETLEGVGLSPAVKWPNDVLLDGRKTAGILAAADGGAAVIGMGVNVSTTREELPLPEATSLAVAGADPLDRNALASEFLTRFASLYTAWESDPASVLGPVRQRSATLGREVRVELPGGEALVGTAVDLTGDGGLVVASEGERRTVTAAETVHLRPA</sequence>
<organism evidence="5 6">
    <name type="scientific">Salininema proteolyticum</name>
    <dbReference type="NCBI Taxonomy" id="1607685"/>
    <lineage>
        <taxon>Bacteria</taxon>
        <taxon>Bacillati</taxon>
        <taxon>Actinomycetota</taxon>
        <taxon>Actinomycetes</taxon>
        <taxon>Glycomycetales</taxon>
        <taxon>Glycomycetaceae</taxon>
        <taxon>Salininema</taxon>
    </lineage>
</organism>
<dbReference type="Gene3D" id="2.30.30.100">
    <property type="match status" value="1"/>
</dbReference>
<dbReference type="PANTHER" id="PTHR12835">
    <property type="entry name" value="BIOTIN PROTEIN LIGASE"/>
    <property type="match status" value="1"/>
</dbReference>
<dbReference type="Pfam" id="PF03099">
    <property type="entry name" value="BPL_LplA_LipB"/>
    <property type="match status" value="1"/>
</dbReference>
<evidence type="ECO:0000313" key="6">
    <source>
        <dbReference type="Proteomes" id="UP001595823"/>
    </source>
</evidence>
<dbReference type="GO" id="GO:0004077">
    <property type="term" value="F:biotin--[biotin carboxyl-carrier protein] ligase activity"/>
    <property type="evidence" value="ECO:0007669"/>
    <property type="project" value="UniProtKB-EC"/>
</dbReference>
<dbReference type="InterPro" id="IPR003142">
    <property type="entry name" value="BPL_C"/>
</dbReference>
<evidence type="ECO:0000256" key="2">
    <source>
        <dbReference type="ARBA" id="ARBA00023267"/>
    </source>
</evidence>
<dbReference type="InterPro" id="IPR004143">
    <property type="entry name" value="BPL_LPL_catalytic"/>
</dbReference>
<dbReference type="Gene3D" id="3.30.930.10">
    <property type="entry name" value="Bira Bifunctional Protein, Domain 2"/>
    <property type="match status" value="1"/>
</dbReference>
<reference evidence="6" key="1">
    <citation type="journal article" date="2019" name="Int. J. Syst. Evol. Microbiol.">
        <title>The Global Catalogue of Microorganisms (GCM) 10K type strain sequencing project: providing services to taxonomists for standard genome sequencing and annotation.</title>
        <authorList>
            <consortium name="The Broad Institute Genomics Platform"/>
            <consortium name="The Broad Institute Genome Sequencing Center for Infectious Disease"/>
            <person name="Wu L."/>
            <person name="Ma J."/>
        </authorList>
    </citation>
    <scope>NUCLEOTIDE SEQUENCE [LARGE SCALE GENOMIC DNA]</scope>
    <source>
        <strain evidence="6">IBRC-M 10908</strain>
    </source>
</reference>
<dbReference type="Pfam" id="PF02237">
    <property type="entry name" value="BPL_C"/>
    <property type="match status" value="1"/>
</dbReference>
<dbReference type="InterPro" id="IPR004408">
    <property type="entry name" value="Biotin_CoA_COase_ligase"/>
</dbReference>
<comment type="caution">
    <text evidence="5">The sequence shown here is derived from an EMBL/GenBank/DDBJ whole genome shotgun (WGS) entry which is preliminary data.</text>
</comment>
<gene>
    <name evidence="5" type="ORF">ACFPET_00780</name>
</gene>
<dbReference type="InterPro" id="IPR045864">
    <property type="entry name" value="aa-tRNA-synth_II/BPL/LPL"/>
</dbReference>